<feature type="transmembrane region" description="Helical" evidence="9">
    <location>
        <begin position="127"/>
        <end position="146"/>
    </location>
</feature>
<dbReference type="InterPro" id="IPR000515">
    <property type="entry name" value="MetI-like"/>
</dbReference>
<evidence type="ECO:0000313" key="11">
    <source>
        <dbReference type="EMBL" id="TDY50180.1"/>
    </source>
</evidence>
<evidence type="ECO:0000256" key="9">
    <source>
        <dbReference type="RuleBase" id="RU363032"/>
    </source>
</evidence>
<dbReference type="PANTHER" id="PTHR32243">
    <property type="entry name" value="MALTOSE TRANSPORT SYSTEM PERMEASE-RELATED"/>
    <property type="match status" value="1"/>
</dbReference>
<dbReference type="Proteomes" id="UP000294581">
    <property type="component" value="Unassembled WGS sequence"/>
</dbReference>
<protein>
    <submittedName>
        <fullName evidence="11">Carbohydrate ABC transporter membrane protein 2 (CUT1 family)</fullName>
    </submittedName>
</protein>
<evidence type="ECO:0000256" key="3">
    <source>
        <dbReference type="ARBA" id="ARBA00022448"/>
    </source>
</evidence>
<feature type="transmembrane region" description="Helical" evidence="9">
    <location>
        <begin position="94"/>
        <end position="115"/>
    </location>
</feature>
<feature type="transmembrane region" description="Helical" evidence="9">
    <location>
        <begin position="158"/>
        <end position="176"/>
    </location>
</feature>
<evidence type="ECO:0000256" key="2">
    <source>
        <dbReference type="ARBA" id="ARBA00009047"/>
    </source>
</evidence>
<evidence type="ECO:0000256" key="4">
    <source>
        <dbReference type="ARBA" id="ARBA00022475"/>
    </source>
</evidence>
<evidence type="ECO:0000313" key="12">
    <source>
        <dbReference type="Proteomes" id="UP000294581"/>
    </source>
</evidence>
<dbReference type="EMBL" id="SORF01000003">
    <property type="protein sequence ID" value="TDY50180.1"/>
    <property type="molecule type" value="Genomic_DNA"/>
</dbReference>
<dbReference type="PROSITE" id="PS50928">
    <property type="entry name" value="ABC_TM1"/>
    <property type="match status" value="1"/>
</dbReference>
<keyword evidence="8 9" id="KW-0472">Membrane</keyword>
<organism evidence="11 12">
    <name type="scientific">Alicyclobacillus sacchari</name>
    <dbReference type="NCBI Taxonomy" id="392010"/>
    <lineage>
        <taxon>Bacteria</taxon>
        <taxon>Bacillati</taxon>
        <taxon>Bacillota</taxon>
        <taxon>Bacilli</taxon>
        <taxon>Bacillales</taxon>
        <taxon>Alicyclobacillaceae</taxon>
        <taxon>Alicyclobacillus</taxon>
    </lineage>
</organism>
<evidence type="ECO:0000256" key="7">
    <source>
        <dbReference type="ARBA" id="ARBA00022989"/>
    </source>
</evidence>
<dbReference type="Pfam" id="PF00528">
    <property type="entry name" value="BPD_transp_1"/>
    <property type="match status" value="1"/>
</dbReference>
<dbReference type="SUPFAM" id="SSF161098">
    <property type="entry name" value="MetI-like"/>
    <property type="match status" value="1"/>
</dbReference>
<feature type="transmembrane region" description="Helical" evidence="9">
    <location>
        <begin position="209"/>
        <end position="232"/>
    </location>
</feature>
<evidence type="ECO:0000256" key="8">
    <source>
        <dbReference type="ARBA" id="ARBA00023136"/>
    </source>
</evidence>
<dbReference type="GO" id="GO:0015423">
    <property type="term" value="F:ABC-type maltose transporter activity"/>
    <property type="evidence" value="ECO:0007669"/>
    <property type="project" value="TreeGrafter"/>
</dbReference>
<dbReference type="OrthoDB" id="31780at2"/>
<comment type="similarity">
    <text evidence="2">Belongs to the binding-protein-dependent transport system permease family. MalFG subfamily.</text>
</comment>
<keyword evidence="6 9" id="KW-0812">Transmembrane</keyword>
<feature type="transmembrane region" description="Helical" evidence="9">
    <location>
        <begin position="263"/>
        <end position="281"/>
    </location>
</feature>
<reference evidence="11 12" key="1">
    <citation type="submission" date="2019-03" db="EMBL/GenBank/DDBJ databases">
        <title>Genomic Encyclopedia of Type Strains, Phase IV (KMG-IV): sequencing the most valuable type-strain genomes for metagenomic binning, comparative biology and taxonomic classification.</title>
        <authorList>
            <person name="Goeker M."/>
        </authorList>
    </citation>
    <scope>NUCLEOTIDE SEQUENCE [LARGE SCALE GENOMIC DNA]</scope>
    <source>
        <strain evidence="11 12">DSM 17974</strain>
    </source>
</reference>
<gene>
    <name evidence="11" type="ORF">C7445_103226</name>
</gene>
<dbReference type="GO" id="GO:0042956">
    <property type="term" value="P:maltodextrin transmembrane transport"/>
    <property type="evidence" value="ECO:0007669"/>
    <property type="project" value="TreeGrafter"/>
</dbReference>
<keyword evidence="12" id="KW-1185">Reference proteome</keyword>
<dbReference type="PANTHER" id="PTHR32243:SF50">
    <property type="entry name" value="MALTOSE_MALTODEXTRIN TRANSPORT SYSTEM PERMEASE PROTEIN MALG"/>
    <property type="match status" value="1"/>
</dbReference>
<comment type="caution">
    <text evidence="11">The sequence shown here is derived from an EMBL/GenBank/DDBJ whole genome shotgun (WGS) entry which is preliminary data.</text>
</comment>
<keyword evidence="7 9" id="KW-1133">Transmembrane helix</keyword>
<keyword evidence="3 9" id="KW-0813">Transport</keyword>
<sequence length="296" mass="32826">MAVTHHSFPQSGAAPRHRKRNLQPGQWLRLWISRVIIWFVIIVVLIPMWFVFTASFDPSNSYISVSFFPAHATFANYRALFQGGQFLVWVRNSLLVGLTVAIAQSFITALSAFAFSKLRFYGRKYGLMMLLLLQMFPNILSIAAFYSALAKLNMIDYLGSYILVMLGASAFNVWLLKGFMDSIPKELDEAALIDGANTWQRFIRVQLPLCLPMLVVIFFLTIVGAFGEYLFAGTILQSPSNYTLGVGMYNLISGQFAKNWGEFAAAALLSAIPLAAVFALAQKYLTTGLVAGSVKG</sequence>
<evidence type="ECO:0000256" key="1">
    <source>
        <dbReference type="ARBA" id="ARBA00004651"/>
    </source>
</evidence>
<dbReference type="GO" id="GO:0005886">
    <property type="term" value="C:plasma membrane"/>
    <property type="evidence" value="ECO:0007669"/>
    <property type="project" value="UniProtKB-SubCell"/>
</dbReference>
<keyword evidence="5" id="KW-0762">Sugar transport</keyword>
<evidence type="ECO:0000256" key="5">
    <source>
        <dbReference type="ARBA" id="ARBA00022597"/>
    </source>
</evidence>
<name>A0A4R8LRG4_9BACL</name>
<evidence type="ECO:0000259" key="10">
    <source>
        <dbReference type="PROSITE" id="PS50928"/>
    </source>
</evidence>
<evidence type="ECO:0000256" key="6">
    <source>
        <dbReference type="ARBA" id="ARBA00022692"/>
    </source>
</evidence>
<keyword evidence="4" id="KW-1003">Cell membrane</keyword>
<dbReference type="CDD" id="cd06261">
    <property type="entry name" value="TM_PBP2"/>
    <property type="match status" value="1"/>
</dbReference>
<dbReference type="RefSeq" id="WP_134158886.1">
    <property type="nucleotide sequence ID" value="NZ_BSUS01000001.1"/>
</dbReference>
<feature type="domain" description="ABC transmembrane type-1" evidence="10">
    <location>
        <begin position="90"/>
        <end position="281"/>
    </location>
</feature>
<dbReference type="Gene3D" id="1.10.3720.10">
    <property type="entry name" value="MetI-like"/>
    <property type="match status" value="1"/>
</dbReference>
<dbReference type="AlphaFoldDB" id="A0A4R8LRG4"/>
<accession>A0A4R8LRG4</accession>
<comment type="subcellular location">
    <subcellularLocation>
        <location evidence="1 9">Cell membrane</location>
        <topology evidence="1 9">Multi-pass membrane protein</topology>
    </subcellularLocation>
</comment>
<proteinExistence type="inferred from homology"/>
<feature type="transmembrane region" description="Helical" evidence="9">
    <location>
        <begin position="28"/>
        <end position="52"/>
    </location>
</feature>
<dbReference type="InterPro" id="IPR035906">
    <property type="entry name" value="MetI-like_sf"/>
</dbReference>
<dbReference type="InterPro" id="IPR050901">
    <property type="entry name" value="BP-dep_ABC_trans_perm"/>
</dbReference>